<name>A0A022QFN4_ERYGU</name>
<dbReference type="GO" id="GO:0060320">
    <property type="term" value="P:rejection of self pollen"/>
    <property type="evidence" value="ECO:0007669"/>
    <property type="project" value="UniProtKB-KW"/>
</dbReference>
<keyword evidence="4 6" id="KW-0964">Secreted</keyword>
<keyword evidence="5 7" id="KW-0732">Signal</keyword>
<keyword evidence="3 6" id="KW-0713">Self-incompatibility</keyword>
<dbReference type="EMBL" id="KI632002">
    <property type="protein sequence ID" value="EYU25355.1"/>
    <property type="molecule type" value="Genomic_DNA"/>
</dbReference>
<sequence>FILISFGILIKSANSCHWTKEYQVMIVNNIDGQPTDLTFRCQSKNDDLGSHTISPSANWNWTFCNNLLKRTLYFCHFYWGSKQQDFNVFTYKLGKEECGTGVCSWTAKSDGFYLSDGTSTPVKKYDWQT</sequence>
<comment type="subcellular location">
    <subcellularLocation>
        <location evidence="1 6">Secreted</location>
    </subcellularLocation>
</comment>
<proteinExistence type="inferred from homology"/>
<reference evidence="8 9" key="1">
    <citation type="journal article" date="2013" name="Proc. Natl. Acad. Sci. U.S.A.">
        <title>Fine-scale variation in meiotic recombination in Mimulus inferred from population shotgun sequencing.</title>
        <authorList>
            <person name="Hellsten U."/>
            <person name="Wright K.M."/>
            <person name="Jenkins J."/>
            <person name="Shu S."/>
            <person name="Yuan Y."/>
            <person name="Wessler S.R."/>
            <person name="Schmutz J."/>
            <person name="Willis J.H."/>
            <person name="Rokhsar D.S."/>
        </authorList>
    </citation>
    <scope>NUCLEOTIDE SEQUENCE [LARGE SCALE GENOMIC DNA]</scope>
    <source>
        <strain evidence="9">cv. DUN x IM62</strain>
    </source>
</reference>
<protein>
    <recommendedName>
        <fullName evidence="6">S-protein homolog</fullName>
    </recommendedName>
</protein>
<feature type="chain" id="PRO_5012475088" description="S-protein homolog" evidence="7">
    <location>
        <begin position="16"/>
        <end position="129"/>
    </location>
</feature>
<evidence type="ECO:0000313" key="8">
    <source>
        <dbReference type="EMBL" id="EYU25355.1"/>
    </source>
</evidence>
<evidence type="ECO:0000256" key="4">
    <source>
        <dbReference type="ARBA" id="ARBA00022525"/>
    </source>
</evidence>
<feature type="non-terminal residue" evidence="8">
    <location>
        <position position="1"/>
    </location>
</feature>
<dbReference type="GO" id="GO:0005576">
    <property type="term" value="C:extracellular region"/>
    <property type="evidence" value="ECO:0007669"/>
    <property type="project" value="UniProtKB-SubCell"/>
</dbReference>
<evidence type="ECO:0000256" key="5">
    <source>
        <dbReference type="ARBA" id="ARBA00022729"/>
    </source>
</evidence>
<evidence type="ECO:0000256" key="7">
    <source>
        <dbReference type="SAM" id="SignalP"/>
    </source>
</evidence>
<dbReference type="InterPro" id="IPR010264">
    <property type="entry name" value="Self-incomp_S1"/>
</dbReference>
<dbReference type="Pfam" id="PF05938">
    <property type="entry name" value="Self-incomp_S1"/>
    <property type="match status" value="1"/>
</dbReference>
<feature type="signal peptide" evidence="7">
    <location>
        <begin position="1"/>
        <end position="15"/>
    </location>
</feature>
<evidence type="ECO:0000256" key="2">
    <source>
        <dbReference type="ARBA" id="ARBA00005581"/>
    </source>
</evidence>
<dbReference type="PANTHER" id="PTHR31232">
    <property type="match status" value="1"/>
</dbReference>
<dbReference type="Proteomes" id="UP000030748">
    <property type="component" value="Unassembled WGS sequence"/>
</dbReference>
<evidence type="ECO:0000256" key="6">
    <source>
        <dbReference type="RuleBase" id="RU367044"/>
    </source>
</evidence>
<keyword evidence="9" id="KW-1185">Reference proteome</keyword>
<evidence type="ECO:0000313" key="9">
    <source>
        <dbReference type="Proteomes" id="UP000030748"/>
    </source>
</evidence>
<evidence type="ECO:0000256" key="1">
    <source>
        <dbReference type="ARBA" id="ARBA00004613"/>
    </source>
</evidence>
<accession>A0A022QFN4</accession>
<dbReference type="PANTHER" id="PTHR31232:SF172">
    <property type="entry name" value="S-PROTEIN HOMOLOG"/>
    <property type="match status" value="1"/>
</dbReference>
<organism evidence="8 9">
    <name type="scientific">Erythranthe guttata</name>
    <name type="common">Yellow monkey flower</name>
    <name type="synonym">Mimulus guttatus</name>
    <dbReference type="NCBI Taxonomy" id="4155"/>
    <lineage>
        <taxon>Eukaryota</taxon>
        <taxon>Viridiplantae</taxon>
        <taxon>Streptophyta</taxon>
        <taxon>Embryophyta</taxon>
        <taxon>Tracheophyta</taxon>
        <taxon>Spermatophyta</taxon>
        <taxon>Magnoliopsida</taxon>
        <taxon>eudicotyledons</taxon>
        <taxon>Gunneridae</taxon>
        <taxon>Pentapetalae</taxon>
        <taxon>asterids</taxon>
        <taxon>lamiids</taxon>
        <taxon>Lamiales</taxon>
        <taxon>Phrymaceae</taxon>
        <taxon>Erythranthe</taxon>
    </lineage>
</organism>
<dbReference type="AlphaFoldDB" id="A0A022QFN4"/>
<comment type="similarity">
    <text evidence="2 6">Belongs to the plant self-incompatibility (S1) protein family.</text>
</comment>
<evidence type="ECO:0000256" key="3">
    <source>
        <dbReference type="ARBA" id="ARBA00022471"/>
    </source>
</evidence>
<gene>
    <name evidence="8" type="ORF">MIMGU_mgv1a023537mg</name>
</gene>